<dbReference type="SMART" id="SM00047">
    <property type="entry name" value="LYZ2"/>
    <property type="match status" value="1"/>
</dbReference>
<evidence type="ECO:0000259" key="3">
    <source>
        <dbReference type="SMART" id="SM00047"/>
    </source>
</evidence>
<organism evidence="4 5">
    <name type="scientific">Candidatus Gallilactobacillus intestinavium</name>
    <dbReference type="NCBI Taxonomy" id="2840838"/>
    <lineage>
        <taxon>Bacteria</taxon>
        <taxon>Bacillati</taxon>
        <taxon>Bacillota</taxon>
        <taxon>Bacilli</taxon>
        <taxon>Lactobacillales</taxon>
        <taxon>Lactobacillaceae</taxon>
        <taxon>Lactobacillaceae incertae sedis</taxon>
        <taxon>Candidatus Gallilactobacillus</taxon>
    </lineage>
</organism>
<dbReference type="InterPro" id="IPR051056">
    <property type="entry name" value="Glycosyl_Hydrolase_73"/>
</dbReference>
<reference evidence="4" key="1">
    <citation type="submission" date="2020-10" db="EMBL/GenBank/DDBJ databases">
        <authorList>
            <person name="Gilroy R."/>
        </authorList>
    </citation>
    <scope>NUCLEOTIDE SEQUENCE</scope>
    <source>
        <strain evidence="4">C6-149</strain>
    </source>
</reference>
<dbReference type="AlphaFoldDB" id="A0A9D9E4R7"/>
<dbReference type="PANTHER" id="PTHR33308:SF9">
    <property type="entry name" value="PEPTIDOGLYCAN HYDROLASE FLGJ"/>
    <property type="match status" value="1"/>
</dbReference>
<feature type="domain" description="Mannosyl-glycoprotein endo-beta-N-acetylglucosamidase-like" evidence="3">
    <location>
        <begin position="40"/>
        <end position="192"/>
    </location>
</feature>
<dbReference type="Pfam" id="PF01832">
    <property type="entry name" value="Glucosaminidase"/>
    <property type="match status" value="1"/>
</dbReference>
<keyword evidence="2 4" id="KW-0378">Hydrolase</keyword>
<name>A0A9D9E4R7_9LACO</name>
<dbReference type="Proteomes" id="UP000823614">
    <property type="component" value="Unassembled WGS sequence"/>
</dbReference>
<accession>A0A9D9E4R7</accession>
<proteinExistence type="inferred from homology"/>
<evidence type="ECO:0000256" key="1">
    <source>
        <dbReference type="ARBA" id="ARBA00010266"/>
    </source>
</evidence>
<dbReference type="PRINTS" id="PR01002">
    <property type="entry name" value="FLGFLGJ"/>
</dbReference>
<dbReference type="PANTHER" id="PTHR33308">
    <property type="entry name" value="PEPTIDOGLYCAN HYDROLASE FLGJ"/>
    <property type="match status" value="1"/>
</dbReference>
<gene>
    <name evidence="4" type="ORF">IAA89_02945</name>
</gene>
<dbReference type="Gene3D" id="4.10.80.30">
    <property type="entry name" value="DNA polymerase, domain 6"/>
    <property type="match status" value="1"/>
</dbReference>
<sequence length="198" mass="22749">MKKNNIRKLVIISIVSFCLLFTGYKIINLIKAPINNNEQIILSNEDKENFIKKVAPYAVYVQKKTHVLASIQIAQAILESNWGQSTLSKKYNNYFGIKASGTNPFVIMNTEEYINNRYVTVKAKFARFDNIGESFMMHAELFTQNKRYENVVNASNYIQAAYALKNAGYATDISYTHKIISLIKSYHLYKYDQNSLGE</sequence>
<dbReference type="Gene3D" id="1.10.530.10">
    <property type="match status" value="1"/>
</dbReference>
<protein>
    <submittedName>
        <fullName evidence="4">Glycoside hydrolase family 73 protein</fullName>
    </submittedName>
</protein>
<dbReference type="EMBL" id="JADIMP010000051">
    <property type="protein sequence ID" value="MBO8441387.1"/>
    <property type="molecule type" value="Genomic_DNA"/>
</dbReference>
<evidence type="ECO:0000313" key="4">
    <source>
        <dbReference type="EMBL" id="MBO8441387.1"/>
    </source>
</evidence>
<comment type="similarity">
    <text evidence="1">Belongs to the glycosyl hydrolase 73 family.</text>
</comment>
<dbReference type="GO" id="GO:0004040">
    <property type="term" value="F:amidase activity"/>
    <property type="evidence" value="ECO:0007669"/>
    <property type="project" value="InterPro"/>
</dbReference>
<comment type="caution">
    <text evidence="4">The sequence shown here is derived from an EMBL/GenBank/DDBJ whole genome shotgun (WGS) entry which is preliminary data.</text>
</comment>
<dbReference type="InterPro" id="IPR002901">
    <property type="entry name" value="MGlyc_endo_b_GlcNAc-like_dom"/>
</dbReference>
<evidence type="ECO:0000313" key="5">
    <source>
        <dbReference type="Proteomes" id="UP000823614"/>
    </source>
</evidence>
<reference evidence="4" key="2">
    <citation type="journal article" date="2021" name="PeerJ">
        <title>Extensive microbial diversity within the chicken gut microbiome revealed by metagenomics and culture.</title>
        <authorList>
            <person name="Gilroy R."/>
            <person name="Ravi A."/>
            <person name="Getino M."/>
            <person name="Pursley I."/>
            <person name="Horton D.L."/>
            <person name="Alikhan N.F."/>
            <person name="Baker D."/>
            <person name="Gharbi K."/>
            <person name="Hall N."/>
            <person name="Watson M."/>
            <person name="Adriaenssens E.M."/>
            <person name="Foster-Nyarko E."/>
            <person name="Jarju S."/>
            <person name="Secka A."/>
            <person name="Antonio M."/>
            <person name="Oren A."/>
            <person name="Chaudhuri R.R."/>
            <person name="La Ragione R."/>
            <person name="Hildebrand F."/>
            <person name="Pallen M.J."/>
        </authorList>
    </citation>
    <scope>NUCLEOTIDE SEQUENCE</scope>
    <source>
        <strain evidence="4">C6-149</strain>
    </source>
</reference>
<evidence type="ECO:0000256" key="2">
    <source>
        <dbReference type="ARBA" id="ARBA00022801"/>
    </source>
</evidence>